<proteinExistence type="predicted"/>
<comment type="caution">
    <text evidence="3">The sequence shown here is derived from an EMBL/GenBank/DDBJ whole genome shotgun (WGS) entry which is preliminary data.</text>
</comment>
<dbReference type="PANTHER" id="PTHR11188">
    <property type="entry name" value="ARRESTIN DOMAIN CONTAINING PROTEIN"/>
    <property type="match status" value="1"/>
</dbReference>
<feature type="compositionally biased region" description="Low complexity" evidence="1">
    <location>
        <begin position="659"/>
        <end position="670"/>
    </location>
</feature>
<dbReference type="GO" id="GO:0070086">
    <property type="term" value="P:ubiquitin-dependent endocytosis"/>
    <property type="evidence" value="ECO:0007669"/>
    <property type="project" value="TreeGrafter"/>
</dbReference>
<sequence>MQSGDDASCDSGTMSSSSPPRSQAPAQAPSAGRRILSRFASPLFSQKGRSIADFHIKAHDPHKQYSPGESVKGCVVVKVVKPVRVTHVSVCLHGFAQVYRTPGATADQLRGNTNRIGRAQGRGKKSGEYFGNGFASLFEDESVLCGDGRLDEGVYRFDFEVQFPDDMDLPSSIDFERGTISYMLTATLTRPTTIAPVMSHDQKIYLVERVDIAPLLPPKPRTITLEPVTRKIKPPKVPSSLPTRTPNTPTHEAEPPTPSVSEFSLDSRVSSSLSDTPHKLITATVELLKGACLRGDSFPVRISINHTKRIKSINGIIITLYRQARVDMHPALPLGPVSDGQKRKYEDYYPKSITGLGGLSLSGAGSSHTFRKDLAQILVPLYVDPVSLTAEINAKIGVPHGAFPTITSVPGAMISFRYYIEIVLDIQGKLTHDRYLSQHGSGPVSAASRPVDNKENSLFNGPDDTPFLMLNGAGILDTAPIRRDKSVATCTFEVVVGTTDSERNNRKGKGKATEPPPSPHNLEDNPDMTQYVVAQQQGHSTVSSHDFEVYQHSGPYSYDYDPNTSLDYQYGTNYDYGAEDYQWNPGHDYQYDGSYYPAYHEPPPLENEESLPEKERLRRAEARLMPSQPPSMPPASAGAEQATAPILPQDDFYQDHGAAVAGSSRSAGASTQTTHQVHTSEDVHNTTENGSALPPTDDKHELQRRQLALSASGPPLSPNTHEEENTQSGPSAPLIIDDDLNEYVLGGDEVTGGASENLPQYHR</sequence>
<organism evidence="3 4">
    <name type="scientific">Aureobasidium pullulans</name>
    <name type="common">Black yeast</name>
    <name type="synonym">Pullularia pullulans</name>
    <dbReference type="NCBI Taxonomy" id="5580"/>
    <lineage>
        <taxon>Eukaryota</taxon>
        <taxon>Fungi</taxon>
        <taxon>Dikarya</taxon>
        <taxon>Ascomycota</taxon>
        <taxon>Pezizomycotina</taxon>
        <taxon>Dothideomycetes</taxon>
        <taxon>Dothideomycetidae</taxon>
        <taxon>Dothideales</taxon>
        <taxon>Saccotheciaceae</taxon>
        <taxon>Aureobasidium</taxon>
    </lineage>
</organism>
<dbReference type="InterPro" id="IPR014752">
    <property type="entry name" value="Arrestin-like_C"/>
</dbReference>
<dbReference type="GO" id="GO:0005829">
    <property type="term" value="C:cytosol"/>
    <property type="evidence" value="ECO:0007669"/>
    <property type="project" value="TreeGrafter"/>
</dbReference>
<protein>
    <recommendedName>
        <fullName evidence="2">Arrestin-like N-terminal domain-containing protein</fullName>
    </recommendedName>
</protein>
<dbReference type="GO" id="GO:0005886">
    <property type="term" value="C:plasma membrane"/>
    <property type="evidence" value="ECO:0007669"/>
    <property type="project" value="TreeGrafter"/>
</dbReference>
<dbReference type="Gene3D" id="2.60.40.640">
    <property type="match status" value="1"/>
</dbReference>
<feature type="region of interest" description="Disordered" evidence="1">
    <location>
        <begin position="438"/>
        <end position="460"/>
    </location>
</feature>
<evidence type="ECO:0000256" key="1">
    <source>
        <dbReference type="SAM" id="MobiDB-lite"/>
    </source>
</evidence>
<feature type="region of interest" description="Disordered" evidence="1">
    <location>
        <begin position="659"/>
        <end position="735"/>
    </location>
</feature>
<dbReference type="InterPro" id="IPR014756">
    <property type="entry name" value="Ig_E-set"/>
</dbReference>
<dbReference type="InterPro" id="IPR011021">
    <property type="entry name" value="Arrestin-like_N"/>
</dbReference>
<gene>
    <name evidence="3" type="ORF">D6D28_05412</name>
</gene>
<feature type="compositionally biased region" description="Polar residues" evidence="1">
    <location>
        <begin position="240"/>
        <end position="250"/>
    </location>
</feature>
<dbReference type="GO" id="GO:0031625">
    <property type="term" value="F:ubiquitin protein ligase binding"/>
    <property type="evidence" value="ECO:0007669"/>
    <property type="project" value="TreeGrafter"/>
</dbReference>
<reference evidence="3 4" key="1">
    <citation type="submission" date="2018-10" db="EMBL/GenBank/DDBJ databases">
        <title>Fifty Aureobasidium pullulans genomes reveal a recombining polyextremotolerant generalist.</title>
        <authorList>
            <person name="Gostincar C."/>
            <person name="Turk M."/>
            <person name="Zajc J."/>
            <person name="Gunde-Cimerman N."/>
        </authorList>
    </citation>
    <scope>NUCLEOTIDE SEQUENCE [LARGE SCALE GENOMIC DNA]</scope>
    <source>
        <strain evidence="3 4">EXF-11900</strain>
    </source>
</reference>
<dbReference type="AlphaFoldDB" id="A0A4S8SHB9"/>
<evidence type="ECO:0000313" key="3">
    <source>
        <dbReference type="EMBL" id="THV70070.1"/>
    </source>
</evidence>
<evidence type="ECO:0000313" key="4">
    <source>
        <dbReference type="Proteomes" id="UP000304951"/>
    </source>
</evidence>
<dbReference type="InterPro" id="IPR050357">
    <property type="entry name" value="Arrestin_domain-protein"/>
</dbReference>
<dbReference type="Proteomes" id="UP000304951">
    <property type="component" value="Unassembled WGS sequence"/>
</dbReference>
<dbReference type="EMBL" id="QZAF01000217">
    <property type="protein sequence ID" value="THV70070.1"/>
    <property type="molecule type" value="Genomic_DNA"/>
</dbReference>
<accession>A0A4S8SHB9</accession>
<feature type="region of interest" description="Disordered" evidence="1">
    <location>
        <begin position="231"/>
        <end position="263"/>
    </location>
</feature>
<feature type="region of interest" description="Disordered" evidence="1">
    <location>
        <begin position="1"/>
        <end position="32"/>
    </location>
</feature>
<dbReference type="SUPFAM" id="SSF81296">
    <property type="entry name" value="E set domains"/>
    <property type="match status" value="1"/>
</dbReference>
<evidence type="ECO:0000259" key="2">
    <source>
        <dbReference type="Pfam" id="PF00339"/>
    </source>
</evidence>
<name>A0A4S8SHB9_AURPU</name>
<dbReference type="GO" id="GO:0030674">
    <property type="term" value="F:protein-macromolecule adaptor activity"/>
    <property type="evidence" value="ECO:0007669"/>
    <property type="project" value="TreeGrafter"/>
</dbReference>
<dbReference type="PANTHER" id="PTHR11188:SF161">
    <property type="entry name" value="PH-RESPONSE REGULATOR PROTEIN PALF_RIM8"/>
    <property type="match status" value="1"/>
</dbReference>
<feature type="compositionally biased region" description="Polar residues" evidence="1">
    <location>
        <begin position="1"/>
        <end position="14"/>
    </location>
</feature>
<feature type="compositionally biased region" description="Low complexity" evidence="1">
    <location>
        <begin position="15"/>
        <end position="31"/>
    </location>
</feature>
<feature type="region of interest" description="Disordered" evidence="1">
    <location>
        <begin position="499"/>
        <end position="526"/>
    </location>
</feature>
<feature type="domain" description="Arrestin-like N-terminal" evidence="2">
    <location>
        <begin position="55"/>
        <end position="211"/>
    </location>
</feature>
<dbReference type="Pfam" id="PF00339">
    <property type="entry name" value="Arrestin_N"/>
    <property type="match status" value="1"/>
</dbReference>